<keyword evidence="2" id="KW-1185">Reference proteome</keyword>
<reference evidence="1" key="1">
    <citation type="submission" date="2015-10" db="EMBL/GenBank/DDBJ databases">
        <authorList>
            <person name="Regsiter A."/>
            <person name="william w."/>
        </authorList>
    </citation>
    <scope>NUCLEOTIDE SEQUENCE</scope>
    <source>
        <strain evidence="1">Montdore</strain>
    </source>
</reference>
<gene>
    <name evidence="1" type="ORF">GSTUAT00004184001</name>
</gene>
<dbReference type="AlphaFoldDB" id="A0A292PW03"/>
<evidence type="ECO:0000313" key="2">
    <source>
        <dbReference type="Proteomes" id="UP001412239"/>
    </source>
</evidence>
<feature type="non-terminal residue" evidence="1">
    <location>
        <position position="100"/>
    </location>
</feature>
<name>A0A292PW03_9PEZI</name>
<protein>
    <submittedName>
        <fullName evidence="1">Uncharacterized protein</fullName>
    </submittedName>
</protein>
<sequence>MRIIADKTDNTSTYQCTVPVRSCTGYVSSLCFLWVPRAAVRTLVSSFVRGYRCALLSRCLYQSLSSRLYIVQLARQTWDLISVHPCLPPSWAAGCVKCSG</sequence>
<organism evidence="1 2">
    <name type="scientific">Tuber aestivum</name>
    <name type="common">summer truffle</name>
    <dbReference type="NCBI Taxonomy" id="59557"/>
    <lineage>
        <taxon>Eukaryota</taxon>
        <taxon>Fungi</taxon>
        <taxon>Dikarya</taxon>
        <taxon>Ascomycota</taxon>
        <taxon>Pezizomycotina</taxon>
        <taxon>Pezizomycetes</taxon>
        <taxon>Pezizales</taxon>
        <taxon>Tuberaceae</taxon>
        <taxon>Tuber</taxon>
    </lineage>
</organism>
<accession>A0A292PW03</accession>
<proteinExistence type="predicted"/>
<dbReference type="Proteomes" id="UP001412239">
    <property type="component" value="Unassembled WGS sequence"/>
</dbReference>
<dbReference type="EMBL" id="LN891013">
    <property type="protein sequence ID" value="CUS11729.1"/>
    <property type="molecule type" value="Genomic_DNA"/>
</dbReference>
<evidence type="ECO:0000313" key="1">
    <source>
        <dbReference type="EMBL" id="CUS11729.1"/>
    </source>
</evidence>